<keyword evidence="5" id="KW-0378">Hydrolase</keyword>
<evidence type="ECO:0000256" key="2">
    <source>
        <dbReference type="ARBA" id="ARBA00022649"/>
    </source>
</evidence>
<dbReference type="PANTHER" id="PTHR34139">
    <property type="entry name" value="UPF0331 PROTEIN MJ0127"/>
    <property type="match status" value="1"/>
</dbReference>
<organism evidence="6 7">
    <name type="scientific">Sphaerotilus uruguayifluvii</name>
    <dbReference type="NCBI Taxonomy" id="2735897"/>
    <lineage>
        <taxon>Bacteria</taxon>
        <taxon>Pseudomonadati</taxon>
        <taxon>Pseudomonadota</taxon>
        <taxon>Betaproteobacteria</taxon>
        <taxon>Burkholderiales</taxon>
        <taxon>Sphaerotilaceae</taxon>
        <taxon>Sphaerotilus</taxon>
    </lineage>
</organism>
<keyword evidence="3" id="KW-0540">Nuclease</keyword>
<dbReference type="InterPro" id="IPR008201">
    <property type="entry name" value="HepT-like"/>
</dbReference>
<gene>
    <name evidence="6" type="ORF">HNQ01_000438</name>
</gene>
<name>A0ABX2FXH6_9BURK</name>
<protein>
    <submittedName>
        <fullName evidence="6">Uncharacterized protein with HEPN domain</fullName>
    </submittedName>
</protein>
<reference evidence="6 7" key="1">
    <citation type="submission" date="2020-05" db="EMBL/GenBank/DDBJ databases">
        <title>Genomic Encyclopedia of Type Strains, Phase IV (KMG-V): Genome sequencing to study the core and pangenomes of soil and plant-associated prokaryotes.</title>
        <authorList>
            <person name="Whitman W."/>
        </authorList>
    </citation>
    <scope>NUCLEOTIDE SEQUENCE [LARGE SCALE GENOMIC DNA]</scope>
    <source>
        <strain evidence="6 7">C29</strain>
    </source>
</reference>
<evidence type="ECO:0000313" key="6">
    <source>
        <dbReference type="EMBL" id="NRT54731.1"/>
    </source>
</evidence>
<sequence length="102" mass="11624">MIDAARTAQRFLLGRQRSDLDTDDMLRFAVVRAIEIIGEAASRITPEGRARIAGIPWPAIISMRNRMVHAYFDIDHDVVWQTVQTELNPLLSVLEHALRQTD</sequence>
<dbReference type="RefSeq" id="WP_286180397.1">
    <property type="nucleotide sequence ID" value="NZ_JABSNM010000001.1"/>
</dbReference>
<dbReference type="EMBL" id="JABSNM010000001">
    <property type="protein sequence ID" value="NRT54731.1"/>
    <property type="molecule type" value="Genomic_DNA"/>
</dbReference>
<evidence type="ECO:0000256" key="1">
    <source>
        <dbReference type="ARBA" id="ARBA00022553"/>
    </source>
</evidence>
<evidence type="ECO:0000313" key="7">
    <source>
        <dbReference type="Proteomes" id="UP001516061"/>
    </source>
</evidence>
<keyword evidence="4" id="KW-0547">Nucleotide-binding</keyword>
<comment type="caution">
    <text evidence="6">The sequence shown here is derived from an EMBL/GenBank/DDBJ whole genome shotgun (WGS) entry which is preliminary data.</text>
</comment>
<evidence type="ECO:0000256" key="5">
    <source>
        <dbReference type="ARBA" id="ARBA00022801"/>
    </source>
</evidence>
<evidence type="ECO:0000256" key="3">
    <source>
        <dbReference type="ARBA" id="ARBA00022722"/>
    </source>
</evidence>
<dbReference type="Pfam" id="PF01934">
    <property type="entry name" value="HepT-like"/>
    <property type="match status" value="1"/>
</dbReference>
<keyword evidence="1" id="KW-0597">Phosphoprotein</keyword>
<dbReference type="InterPro" id="IPR051813">
    <property type="entry name" value="HepT_RNase_toxin"/>
</dbReference>
<keyword evidence="7" id="KW-1185">Reference proteome</keyword>
<dbReference type="PANTHER" id="PTHR34139:SF1">
    <property type="entry name" value="RNASE MJ1380-RELATED"/>
    <property type="match status" value="1"/>
</dbReference>
<keyword evidence="2" id="KW-1277">Toxin-antitoxin system</keyword>
<proteinExistence type="predicted"/>
<evidence type="ECO:0000256" key="4">
    <source>
        <dbReference type="ARBA" id="ARBA00022741"/>
    </source>
</evidence>
<dbReference type="Proteomes" id="UP001516061">
    <property type="component" value="Unassembled WGS sequence"/>
</dbReference>
<accession>A0ABX2FXH6</accession>